<evidence type="ECO:0000256" key="1">
    <source>
        <dbReference type="SAM" id="Phobius"/>
    </source>
</evidence>
<comment type="caution">
    <text evidence="2">The sequence shown here is derived from an EMBL/GenBank/DDBJ whole genome shotgun (WGS) entry which is preliminary data.</text>
</comment>
<dbReference type="Proteomes" id="UP001558534">
    <property type="component" value="Unassembled WGS sequence"/>
</dbReference>
<feature type="transmembrane region" description="Helical" evidence="1">
    <location>
        <begin position="111"/>
        <end position="131"/>
    </location>
</feature>
<evidence type="ECO:0000313" key="2">
    <source>
        <dbReference type="EMBL" id="MEX3743940.1"/>
    </source>
</evidence>
<dbReference type="RefSeq" id="WP_368634960.1">
    <property type="nucleotide sequence ID" value="NZ_JBFRHK010000001.1"/>
</dbReference>
<sequence>MDTSGSTVVAVTILLIGPILLYTLTIIVHRKKETYIRKRSEKMYRNSRSYFIVALTNIIIVCLAQIFYQTLLEESINIAIFEFLIFPLLFVLINFFLWFSQFKLEFFEHTLFAYLAFFVYVIVSSILKLVIIGPAQELPPGEIVLGADLILILAVTIIQCLILLFLNFICYIGYRIFGTRKK</sequence>
<feature type="transmembrane region" description="Helical" evidence="1">
    <location>
        <begin position="143"/>
        <end position="174"/>
    </location>
</feature>
<feature type="transmembrane region" description="Helical" evidence="1">
    <location>
        <begin position="80"/>
        <end position="99"/>
    </location>
</feature>
<gene>
    <name evidence="2" type="ORF">AB1300_02195</name>
</gene>
<keyword evidence="3" id="KW-1185">Reference proteome</keyword>
<protein>
    <submittedName>
        <fullName evidence="2">Uncharacterized protein</fullName>
    </submittedName>
</protein>
<reference evidence="2 3" key="1">
    <citation type="submission" date="2024-07" db="EMBL/GenBank/DDBJ databases">
        <title>Characterization of a bacterium isolated from hydrolysated instant sea cucumber by whole-genome sequencing and metabolomics.</title>
        <authorList>
            <person name="Luo X."/>
            <person name="Zhang Z."/>
            <person name="Zheng Z."/>
            <person name="Zhang W."/>
            <person name="Ming T."/>
            <person name="Jiao L."/>
            <person name="Su X."/>
            <person name="Kong F."/>
            <person name="Xu J."/>
        </authorList>
    </citation>
    <scope>NUCLEOTIDE SEQUENCE [LARGE SCALE GENOMIC DNA]</scope>
    <source>
        <strain evidence="2 3">XL-2024</strain>
    </source>
</reference>
<dbReference type="EMBL" id="JBFRHK010000001">
    <property type="protein sequence ID" value="MEX3743940.1"/>
    <property type="molecule type" value="Genomic_DNA"/>
</dbReference>
<keyword evidence="1" id="KW-0812">Transmembrane</keyword>
<accession>A0ABV3VRD9</accession>
<proteinExistence type="predicted"/>
<feature type="transmembrane region" description="Helical" evidence="1">
    <location>
        <begin position="6"/>
        <end position="28"/>
    </location>
</feature>
<organism evidence="2 3">
    <name type="scientific">Lysinibacillus xylanilyticus</name>
    <dbReference type="NCBI Taxonomy" id="582475"/>
    <lineage>
        <taxon>Bacteria</taxon>
        <taxon>Bacillati</taxon>
        <taxon>Bacillota</taxon>
        <taxon>Bacilli</taxon>
        <taxon>Bacillales</taxon>
        <taxon>Bacillaceae</taxon>
        <taxon>Lysinibacillus</taxon>
    </lineage>
</organism>
<keyword evidence="1" id="KW-0472">Membrane</keyword>
<name>A0ABV3VRD9_9BACI</name>
<feature type="transmembrane region" description="Helical" evidence="1">
    <location>
        <begin position="49"/>
        <end position="68"/>
    </location>
</feature>
<keyword evidence="1" id="KW-1133">Transmembrane helix</keyword>
<evidence type="ECO:0000313" key="3">
    <source>
        <dbReference type="Proteomes" id="UP001558534"/>
    </source>
</evidence>